<gene>
    <name evidence="1" type="ORF">FA95DRAFT_1605181</name>
</gene>
<accession>A0ACB8RXB9</accession>
<dbReference type="Proteomes" id="UP000814033">
    <property type="component" value="Unassembled WGS sequence"/>
</dbReference>
<evidence type="ECO:0000313" key="1">
    <source>
        <dbReference type="EMBL" id="KAI0048557.1"/>
    </source>
</evidence>
<proteinExistence type="predicted"/>
<keyword evidence="2" id="KW-1185">Reference proteome</keyword>
<dbReference type="EMBL" id="MU275885">
    <property type="protein sequence ID" value="KAI0048557.1"/>
    <property type="molecule type" value="Genomic_DNA"/>
</dbReference>
<sequence>MPRAGSQESRHSDSPGDASRKSSAGVSRRTVQLSSESRKNSAEMERRVSSVNGPDHETVQSSPESHGTDPPGDGFWKNSAETAQVNRPGTVRSSLASSWTVPFDDDLNKPTARSSASSWSVPYKDEAGSRDISRPGCFDVIDKTLEPTQSDALHHIIPENPINSEPQELVNQIRADGVKDNHPPPVVAAEPSRTTSRRPEPSLDTVPPGMATRPSEPITTSPGDPLKTTQVMPKDRVDPAGRSEDIHRLVEVPSDIKPAMQPHEDKKHPPPASTDAQKGTSKSDSNVPLVRDERIHVDRSGPVKQSYDADAKRPVPMSSADKGTVGEGAAPEQHPDRGQFDLTQPPPVENRAPFTTRRTNSSRPGGGAINVTPSHRISVANSPIPKTSLDQRTTTSIDRLHYDVVGAKTDTDGVDQSTPIHDAESKPGRMDSGIAIARDEEKYETNRAMLDSLTSIDQTGSLSAPKIMRMQTGPHIFEHPNTQQSATALAKVGDSALPLPKAPMGSASLAGAALAVPKPEETFTAATWDTDTDSDG</sequence>
<evidence type="ECO:0000313" key="2">
    <source>
        <dbReference type="Proteomes" id="UP000814033"/>
    </source>
</evidence>
<name>A0ACB8RXB9_9AGAM</name>
<reference evidence="1" key="1">
    <citation type="submission" date="2021-02" db="EMBL/GenBank/DDBJ databases">
        <authorList>
            <consortium name="DOE Joint Genome Institute"/>
            <person name="Ahrendt S."/>
            <person name="Looney B.P."/>
            <person name="Miyauchi S."/>
            <person name="Morin E."/>
            <person name="Drula E."/>
            <person name="Courty P.E."/>
            <person name="Chicoki N."/>
            <person name="Fauchery L."/>
            <person name="Kohler A."/>
            <person name="Kuo A."/>
            <person name="Labutti K."/>
            <person name="Pangilinan J."/>
            <person name="Lipzen A."/>
            <person name="Riley R."/>
            <person name="Andreopoulos W."/>
            <person name="He G."/>
            <person name="Johnson J."/>
            <person name="Barry K.W."/>
            <person name="Grigoriev I.V."/>
            <person name="Nagy L."/>
            <person name="Hibbett D."/>
            <person name="Henrissat B."/>
            <person name="Matheny P.B."/>
            <person name="Labbe J."/>
            <person name="Martin F."/>
        </authorList>
    </citation>
    <scope>NUCLEOTIDE SEQUENCE</scope>
    <source>
        <strain evidence="1">FP105234-sp</strain>
    </source>
</reference>
<reference evidence="1" key="2">
    <citation type="journal article" date="2022" name="New Phytol.">
        <title>Evolutionary transition to the ectomycorrhizal habit in the genomes of a hyperdiverse lineage of mushroom-forming fungi.</title>
        <authorList>
            <person name="Looney B."/>
            <person name="Miyauchi S."/>
            <person name="Morin E."/>
            <person name="Drula E."/>
            <person name="Courty P.E."/>
            <person name="Kohler A."/>
            <person name="Kuo A."/>
            <person name="LaButti K."/>
            <person name="Pangilinan J."/>
            <person name="Lipzen A."/>
            <person name="Riley R."/>
            <person name="Andreopoulos W."/>
            <person name="He G."/>
            <person name="Johnson J."/>
            <person name="Nolan M."/>
            <person name="Tritt A."/>
            <person name="Barry K.W."/>
            <person name="Grigoriev I.V."/>
            <person name="Nagy L.G."/>
            <person name="Hibbett D."/>
            <person name="Henrissat B."/>
            <person name="Matheny P.B."/>
            <person name="Labbe J."/>
            <person name="Martin F.M."/>
        </authorList>
    </citation>
    <scope>NUCLEOTIDE SEQUENCE</scope>
    <source>
        <strain evidence="1">FP105234-sp</strain>
    </source>
</reference>
<organism evidence="1 2">
    <name type="scientific">Auriscalpium vulgare</name>
    <dbReference type="NCBI Taxonomy" id="40419"/>
    <lineage>
        <taxon>Eukaryota</taxon>
        <taxon>Fungi</taxon>
        <taxon>Dikarya</taxon>
        <taxon>Basidiomycota</taxon>
        <taxon>Agaricomycotina</taxon>
        <taxon>Agaricomycetes</taxon>
        <taxon>Russulales</taxon>
        <taxon>Auriscalpiaceae</taxon>
        <taxon>Auriscalpium</taxon>
    </lineage>
</organism>
<comment type="caution">
    <text evidence="1">The sequence shown here is derived from an EMBL/GenBank/DDBJ whole genome shotgun (WGS) entry which is preliminary data.</text>
</comment>
<protein>
    <submittedName>
        <fullName evidence="1">Uncharacterized protein</fullName>
    </submittedName>
</protein>